<evidence type="ECO:0000313" key="3">
    <source>
        <dbReference type="EMBL" id="BCK82807.1"/>
    </source>
</evidence>
<feature type="transmembrane region" description="Helical" evidence="1">
    <location>
        <begin position="12"/>
        <end position="29"/>
    </location>
</feature>
<feature type="domain" description="DUF1468" evidence="2">
    <location>
        <begin position="18"/>
        <end position="153"/>
    </location>
</feature>
<name>A0A810Q974_9FIRM</name>
<feature type="transmembrane region" description="Helical" evidence="1">
    <location>
        <begin position="82"/>
        <end position="99"/>
    </location>
</feature>
<evidence type="ECO:0000256" key="1">
    <source>
        <dbReference type="SAM" id="Phobius"/>
    </source>
</evidence>
<organism evidence="3 4">
    <name type="scientific">Pusillibacter faecalis</name>
    <dbReference type="NCBI Taxonomy" id="2714358"/>
    <lineage>
        <taxon>Bacteria</taxon>
        <taxon>Bacillati</taxon>
        <taxon>Bacillota</taxon>
        <taxon>Clostridia</taxon>
        <taxon>Eubacteriales</taxon>
        <taxon>Oscillospiraceae</taxon>
        <taxon>Pusillibacter</taxon>
    </lineage>
</organism>
<keyword evidence="4" id="KW-1185">Reference proteome</keyword>
<dbReference type="InterPro" id="IPR009936">
    <property type="entry name" value="DUF1468"/>
</dbReference>
<dbReference type="Pfam" id="PF07331">
    <property type="entry name" value="TctB"/>
    <property type="match status" value="1"/>
</dbReference>
<keyword evidence="1" id="KW-1133">Transmembrane helix</keyword>
<accession>A0A810Q974</accession>
<dbReference type="RefSeq" id="WP_187029087.1">
    <property type="nucleotide sequence ID" value="NZ_AP023420.1"/>
</dbReference>
<evidence type="ECO:0000259" key="2">
    <source>
        <dbReference type="Pfam" id="PF07331"/>
    </source>
</evidence>
<keyword evidence="1" id="KW-0472">Membrane</keyword>
<proteinExistence type="predicted"/>
<feature type="transmembrane region" description="Helical" evidence="1">
    <location>
        <begin position="129"/>
        <end position="149"/>
    </location>
</feature>
<dbReference type="Proteomes" id="UP000679848">
    <property type="component" value="Chromosome"/>
</dbReference>
<feature type="transmembrane region" description="Helical" evidence="1">
    <location>
        <begin position="105"/>
        <end position="122"/>
    </location>
</feature>
<dbReference type="AlphaFoldDB" id="A0A810Q974"/>
<feature type="transmembrane region" description="Helical" evidence="1">
    <location>
        <begin position="49"/>
        <end position="70"/>
    </location>
</feature>
<reference evidence="3" key="1">
    <citation type="submission" date="2020-09" db="EMBL/GenBank/DDBJ databases">
        <title>New species isolated from human feces.</title>
        <authorList>
            <person name="Kitahara M."/>
            <person name="Shigeno Y."/>
            <person name="Shime M."/>
            <person name="Matsumoto Y."/>
            <person name="Nakamura S."/>
            <person name="Motooka D."/>
            <person name="Fukuoka S."/>
            <person name="Nishikawa H."/>
            <person name="Benno Y."/>
        </authorList>
    </citation>
    <scope>NUCLEOTIDE SEQUENCE</scope>
    <source>
        <strain evidence="3">MM59</strain>
    </source>
</reference>
<protein>
    <recommendedName>
        <fullName evidence="2">DUF1468 domain-containing protein</fullName>
    </recommendedName>
</protein>
<keyword evidence="1" id="KW-0812">Transmembrane</keyword>
<dbReference type="KEGG" id="pfaa:MM59RIKEN_01260"/>
<evidence type="ECO:0000313" key="4">
    <source>
        <dbReference type="Proteomes" id="UP000679848"/>
    </source>
</evidence>
<dbReference type="EMBL" id="AP023420">
    <property type="protein sequence ID" value="BCK82807.1"/>
    <property type="molecule type" value="Genomic_DNA"/>
</dbReference>
<gene>
    <name evidence="3" type="ORF">MM59RIKEN_01260</name>
</gene>
<sequence>MKDKKISRWVEGPIMIAVGLIALILSLQIRNNPVKVEGVLNLLVQAKMLPIVVSVLIVILGVMLTLQLNKGLLVTPKMDKETWLRVLVLTAMTLVYLIAAYYAGFLITTFLYCFAMLLYLNWKQKNPVFLLVLSAVYTAVTVYLVPMMLHLNLQLLP</sequence>